<dbReference type="RefSeq" id="WP_132921076.1">
    <property type="nucleotide sequence ID" value="NZ_SJOI01000001.1"/>
</dbReference>
<comment type="caution">
    <text evidence="4">The sequence shown here is derived from an EMBL/GenBank/DDBJ whole genome shotgun (WGS) entry which is preliminary data.</text>
</comment>
<evidence type="ECO:0000259" key="3">
    <source>
        <dbReference type="Pfam" id="PF07338"/>
    </source>
</evidence>
<feature type="signal peptide" evidence="2">
    <location>
        <begin position="1"/>
        <end position="23"/>
    </location>
</feature>
<feature type="domain" description="YdgH/BhsA/McbA-like" evidence="3">
    <location>
        <begin position="36"/>
        <end position="85"/>
    </location>
</feature>
<evidence type="ECO:0000313" key="5">
    <source>
        <dbReference type="Proteomes" id="UP000294555"/>
    </source>
</evidence>
<dbReference type="AlphaFoldDB" id="A0A4R1N9A9"/>
<accession>A0A4R1N9A9</accession>
<evidence type="ECO:0000256" key="2">
    <source>
        <dbReference type="SAM" id="SignalP"/>
    </source>
</evidence>
<feature type="chain" id="PRO_5020886367" evidence="2">
    <location>
        <begin position="24"/>
        <end position="85"/>
    </location>
</feature>
<evidence type="ECO:0000256" key="1">
    <source>
        <dbReference type="ARBA" id="ARBA00022729"/>
    </source>
</evidence>
<reference evidence="4 5" key="1">
    <citation type="submission" date="2019-02" db="EMBL/GenBank/DDBJ databases">
        <title>Investigation of anaerobic lignin degradation for improved lignocellulosic biofuels.</title>
        <authorList>
            <person name="Deangelis K."/>
        </authorList>
    </citation>
    <scope>NUCLEOTIDE SEQUENCE [LARGE SCALE GENOMIC DNA]</scope>
    <source>
        <strain evidence="4 5">159R</strain>
    </source>
</reference>
<organism evidence="4 5">
    <name type="scientific">Sodalis ligni</name>
    <dbReference type="NCBI Taxonomy" id="2697027"/>
    <lineage>
        <taxon>Bacteria</taxon>
        <taxon>Pseudomonadati</taxon>
        <taxon>Pseudomonadota</taxon>
        <taxon>Gammaproteobacteria</taxon>
        <taxon>Enterobacterales</taxon>
        <taxon>Bruguierivoracaceae</taxon>
        <taxon>Sodalis</taxon>
    </lineage>
</organism>
<dbReference type="Gene3D" id="3.30.1660.10">
    <property type="entry name" value="Flavin-binding protein dodecin"/>
    <property type="match status" value="1"/>
</dbReference>
<dbReference type="Pfam" id="PF07338">
    <property type="entry name" value="YdgH_BhsA-like"/>
    <property type="match status" value="1"/>
</dbReference>
<sequence>MQITRKIALPMLIISALSFSSLAATEVQSAETHIVIGHVSVSGKTTRDEVIAGLEKKAEEAGASFFKVTAVGGKNKMYGNAVLFK</sequence>
<dbReference type="SUPFAM" id="SSF159871">
    <property type="entry name" value="YdgH-like"/>
    <property type="match status" value="1"/>
</dbReference>
<proteinExistence type="predicted"/>
<keyword evidence="1 2" id="KW-0732">Signal</keyword>
<protein>
    <submittedName>
        <fullName evidence="4">Multiple stress resistance protein BhsA/MqsR-controlled colanic acid and biofilm protein A</fullName>
    </submittedName>
</protein>
<gene>
    <name evidence="4" type="ORF">EZJ58_0094</name>
</gene>
<keyword evidence="5" id="KW-1185">Reference proteome</keyword>
<dbReference type="EMBL" id="SJOI01000001">
    <property type="protein sequence ID" value="TCL02101.1"/>
    <property type="molecule type" value="Genomic_DNA"/>
</dbReference>
<dbReference type="InterPro" id="IPR010854">
    <property type="entry name" value="YdgH/BhsA/McbA-like_dom"/>
</dbReference>
<dbReference type="InterPro" id="IPR025543">
    <property type="entry name" value="Dodecin-like"/>
</dbReference>
<dbReference type="Proteomes" id="UP000294555">
    <property type="component" value="Unassembled WGS sequence"/>
</dbReference>
<dbReference type="InterPro" id="IPR036275">
    <property type="entry name" value="YdgH-like_sf"/>
</dbReference>
<name>A0A4R1N9A9_9GAMM</name>
<evidence type="ECO:0000313" key="4">
    <source>
        <dbReference type="EMBL" id="TCL02101.1"/>
    </source>
</evidence>